<protein>
    <recommendedName>
        <fullName evidence="2">VWFA domain-containing protein</fullName>
    </recommendedName>
</protein>
<dbReference type="PROSITE" id="PS50234">
    <property type="entry name" value="VWFA"/>
    <property type="match status" value="1"/>
</dbReference>
<organism evidence="3 4">
    <name type="scientific">Muraenolepis orangiensis</name>
    <name type="common">Patagonian moray cod</name>
    <dbReference type="NCBI Taxonomy" id="630683"/>
    <lineage>
        <taxon>Eukaryota</taxon>
        <taxon>Metazoa</taxon>
        <taxon>Chordata</taxon>
        <taxon>Craniata</taxon>
        <taxon>Vertebrata</taxon>
        <taxon>Euteleostomi</taxon>
        <taxon>Actinopterygii</taxon>
        <taxon>Neopterygii</taxon>
        <taxon>Teleostei</taxon>
        <taxon>Neoteleostei</taxon>
        <taxon>Acanthomorphata</taxon>
        <taxon>Zeiogadaria</taxon>
        <taxon>Gadariae</taxon>
        <taxon>Gadiformes</taxon>
        <taxon>Muraenolepidoidei</taxon>
        <taxon>Muraenolepididae</taxon>
        <taxon>Muraenolepis</taxon>
    </lineage>
</organism>
<evidence type="ECO:0000259" key="2">
    <source>
        <dbReference type="PROSITE" id="PS50234"/>
    </source>
</evidence>
<dbReference type="GO" id="GO:0030020">
    <property type="term" value="F:extracellular matrix structural constituent conferring tensile strength"/>
    <property type="evidence" value="ECO:0007669"/>
    <property type="project" value="TreeGrafter"/>
</dbReference>
<dbReference type="AlphaFoldDB" id="A0A9Q0DW33"/>
<sequence>MGLENHRRAKEFVENVARRLTLASSQSDERNARVALLQYGSQAEQKVEFSLTHNLTIISDSLAAMTYMDSSSSLGSAIIHAVNNLVMLQGGSRLARRNAELSFVFITDGVTSAESLEEGVTAMRRAEGVPTVVAMGTDTDAEVLRKVALGDPAAIFHGTDYTALSKPAFFERFCSPCGQNGGRPDNGAVHTRHGGGCRRGEEKCSEDDRSLSGSGSAAETAYEDP</sequence>
<dbReference type="SMART" id="SM00327">
    <property type="entry name" value="VWA"/>
    <property type="match status" value="1"/>
</dbReference>
<keyword evidence="4" id="KW-1185">Reference proteome</keyword>
<dbReference type="Proteomes" id="UP001148018">
    <property type="component" value="Unassembled WGS sequence"/>
</dbReference>
<feature type="domain" description="VWFA" evidence="2">
    <location>
        <begin position="1"/>
        <end position="173"/>
    </location>
</feature>
<evidence type="ECO:0000256" key="1">
    <source>
        <dbReference type="SAM" id="MobiDB-lite"/>
    </source>
</evidence>
<comment type="caution">
    <text evidence="3">The sequence shown here is derived from an EMBL/GenBank/DDBJ whole genome shotgun (WGS) entry which is preliminary data.</text>
</comment>
<accession>A0A9Q0DW33</accession>
<dbReference type="EMBL" id="JANIIK010000111">
    <property type="protein sequence ID" value="KAJ3595612.1"/>
    <property type="molecule type" value="Genomic_DNA"/>
</dbReference>
<dbReference type="PANTHER" id="PTHR22588:SF15">
    <property type="entry name" value="VWFA DOMAIN-CONTAINING PROTEIN"/>
    <property type="match status" value="1"/>
</dbReference>
<dbReference type="InterPro" id="IPR036465">
    <property type="entry name" value="vWFA_dom_sf"/>
</dbReference>
<gene>
    <name evidence="3" type="ORF">NHX12_004915</name>
</gene>
<dbReference type="PANTHER" id="PTHR22588">
    <property type="entry name" value="VWFA DOMAIN-CONTAINING PROTEIN"/>
    <property type="match status" value="1"/>
</dbReference>
<proteinExistence type="predicted"/>
<dbReference type="SUPFAM" id="SSF53300">
    <property type="entry name" value="vWA-like"/>
    <property type="match status" value="1"/>
</dbReference>
<dbReference type="Pfam" id="PF00092">
    <property type="entry name" value="VWA"/>
    <property type="match status" value="1"/>
</dbReference>
<name>A0A9Q0DW33_9TELE</name>
<dbReference type="Gene3D" id="3.40.50.410">
    <property type="entry name" value="von Willebrand factor, type A domain"/>
    <property type="match status" value="1"/>
</dbReference>
<dbReference type="InterPro" id="IPR052229">
    <property type="entry name" value="Collagen-VI/PIF"/>
</dbReference>
<dbReference type="InterPro" id="IPR002035">
    <property type="entry name" value="VWF_A"/>
</dbReference>
<reference evidence="3" key="1">
    <citation type="submission" date="2022-07" db="EMBL/GenBank/DDBJ databases">
        <title>Chromosome-level genome of Muraenolepis orangiensis.</title>
        <authorList>
            <person name="Kim J."/>
        </authorList>
    </citation>
    <scope>NUCLEOTIDE SEQUENCE</scope>
    <source>
        <strain evidence="3">KU_S4_2022</strain>
        <tissue evidence="3">Muscle</tissue>
    </source>
</reference>
<evidence type="ECO:0000313" key="4">
    <source>
        <dbReference type="Proteomes" id="UP001148018"/>
    </source>
</evidence>
<feature type="compositionally biased region" description="Basic and acidic residues" evidence="1">
    <location>
        <begin position="198"/>
        <end position="210"/>
    </location>
</feature>
<evidence type="ECO:0000313" key="3">
    <source>
        <dbReference type="EMBL" id="KAJ3595612.1"/>
    </source>
</evidence>
<feature type="region of interest" description="Disordered" evidence="1">
    <location>
        <begin position="181"/>
        <end position="225"/>
    </location>
</feature>
<dbReference type="OrthoDB" id="9944853at2759"/>